<evidence type="ECO:0000256" key="1">
    <source>
        <dbReference type="SAM" id="MobiDB-lite"/>
    </source>
</evidence>
<organism evidence="4 5">
    <name type="scientific">Pontixanthobacter aquaemixtae</name>
    <dbReference type="NCBI Taxonomy" id="1958940"/>
    <lineage>
        <taxon>Bacteria</taxon>
        <taxon>Pseudomonadati</taxon>
        <taxon>Pseudomonadota</taxon>
        <taxon>Alphaproteobacteria</taxon>
        <taxon>Sphingomonadales</taxon>
        <taxon>Erythrobacteraceae</taxon>
        <taxon>Pontixanthobacter</taxon>
    </lineage>
</organism>
<dbReference type="OrthoDB" id="7159357at2"/>
<gene>
    <name evidence="4" type="ORF">GRI41_00035</name>
</gene>
<protein>
    <submittedName>
        <fullName evidence="4">Thioredoxin</fullName>
    </submittedName>
</protein>
<comment type="caution">
    <text evidence="4">The sequence shown here is derived from an EMBL/GenBank/DDBJ whole genome shotgun (WGS) entry which is preliminary data.</text>
</comment>
<keyword evidence="2" id="KW-1133">Transmembrane helix</keyword>
<dbReference type="Proteomes" id="UP000442714">
    <property type="component" value="Unassembled WGS sequence"/>
</dbReference>
<feature type="compositionally biased region" description="Low complexity" evidence="1">
    <location>
        <begin position="77"/>
        <end position="89"/>
    </location>
</feature>
<feature type="region of interest" description="Disordered" evidence="1">
    <location>
        <begin position="36"/>
        <end position="168"/>
    </location>
</feature>
<name>A0A844ZUJ0_9SPHN</name>
<keyword evidence="2" id="KW-0812">Transmembrane</keyword>
<evidence type="ECO:0000313" key="4">
    <source>
        <dbReference type="EMBL" id="MXO89209.1"/>
    </source>
</evidence>
<evidence type="ECO:0000256" key="2">
    <source>
        <dbReference type="SAM" id="Phobius"/>
    </source>
</evidence>
<dbReference type="NCBIfam" id="TIGR02098">
    <property type="entry name" value="MJ0042_CXXC"/>
    <property type="match status" value="1"/>
</dbReference>
<sequence length="321" mass="34497">MIIACPACSTKYVVPDTAIGVDGRTVRCAKCRHSWHQDGPELDLGDFEKTPEAAPVPSPRPTPAPAPAPTPAPVQQPAPAAEEPKAPASDTKPGFSNTHATAPEPEADETPPADRDTGGLTEDADSEQANSEDDGDDQEIPPPPTVVEAAEDEADAEPEPETFYYDETSQFDYEPPFRSRRNPLKIWTAAAAAFAVIALGIVAAVSYYGVPDWVPLSKPTFAVAQPDLVLEFPADQQDRRTLPNGSEFFGASGTVTNTGRETQRVPSILIVMRNERNTPIYSWEVVPPKSTLAPGESMTINEAVRDVPKAAKFAEIGWKPN</sequence>
<reference evidence="4 5" key="1">
    <citation type="submission" date="2019-12" db="EMBL/GenBank/DDBJ databases">
        <title>Genomic-based taxomic classification of the family Erythrobacteraceae.</title>
        <authorList>
            <person name="Xu L."/>
        </authorList>
    </citation>
    <scope>NUCLEOTIDE SEQUENCE [LARGE SCALE GENOMIC DNA]</scope>
    <source>
        <strain evidence="4 5">KCTC 52763</strain>
    </source>
</reference>
<dbReference type="RefSeq" id="WP_160602634.1">
    <property type="nucleotide sequence ID" value="NZ_WTYX01000001.1"/>
</dbReference>
<feature type="compositionally biased region" description="Acidic residues" evidence="1">
    <location>
        <begin position="149"/>
        <end position="160"/>
    </location>
</feature>
<evidence type="ECO:0000259" key="3">
    <source>
        <dbReference type="Pfam" id="PF13717"/>
    </source>
</evidence>
<dbReference type="Pfam" id="PF13717">
    <property type="entry name" value="Zn_ribbon_4"/>
    <property type="match status" value="1"/>
</dbReference>
<evidence type="ECO:0000313" key="5">
    <source>
        <dbReference type="Proteomes" id="UP000442714"/>
    </source>
</evidence>
<feature type="transmembrane region" description="Helical" evidence="2">
    <location>
        <begin position="186"/>
        <end position="210"/>
    </location>
</feature>
<keyword evidence="2" id="KW-0472">Membrane</keyword>
<accession>A0A844ZUJ0</accession>
<dbReference type="EMBL" id="WTYX01000001">
    <property type="protein sequence ID" value="MXO89209.1"/>
    <property type="molecule type" value="Genomic_DNA"/>
</dbReference>
<dbReference type="AlphaFoldDB" id="A0A844ZUJ0"/>
<feature type="domain" description="Zinc finger/thioredoxin putative" evidence="3">
    <location>
        <begin position="1"/>
        <end position="35"/>
    </location>
</feature>
<proteinExistence type="predicted"/>
<feature type="compositionally biased region" description="Pro residues" evidence="1">
    <location>
        <begin position="54"/>
        <end position="76"/>
    </location>
</feature>
<keyword evidence="5" id="KW-1185">Reference proteome</keyword>
<dbReference type="InterPro" id="IPR011723">
    <property type="entry name" value="Znf/thioredoxin_put"/>
</dbReference>
<feature type="compositionally biased region" description="Acidic residues" evidence="1">
    <location>
        <begin position="122"/>
        <end position="139"/>
    </location>
</feature>